<feature type="compositionally biased region" description="Low complexity" evidence="1">
    <location>
        <begin position="135"/>
        <end position="145"/>
    </location>
</feature>
<keyword evidence="3" id="KW-0012">Acyltransferase</keyword>
<dbReference type="Proteomes" id="UP001292216">
    <property type="component" value="Unassembled WGS sequence"/>
</dbReference>
<organism evidence="3 4">
    <name type="scientific">Paenibacillus phoenicis</name>
    <dbReference type="NCBI Taxonomy" id="554117"/>
    <lineage>
        <taxon>Bacteria</taxon>
        <taxon>Bacillati</taxon>
        <taxon>Bacillota</taxon>
        <taxon>Bacilli</taxon>
        <taxon>Bacillales</taxon>
        <taxon>Paenibacillaceae</taxon>
        <taxon>Paenibacillus</taxon>
    </lineage>
</organism>
<dbReference type="EMBL" id="JAYERP010000001">
    <property type="protein sequence ID" value="MEA3568559.1"/>
    <property type="molecule type" value="Genomic_DNA"/>
</dbReference>
<dbReference type="Gene3D" id="3.30.420.40">
    <property type="match status" value="1"/>
</dbReference>
<dbReference type="RefSeq" id="WP_323075938.1">
    <property type="nucleotide sequence ID" value="NZ_CBCSKM010000007.1"/>
</dbReference>
<dbReference type="InterPro" id="IPR022496">
    <property type="entry name" value="T6A_TsaB"/>
</dbReference>
<dbReference type="NCBIfam" id="TIGR03725">
    <property type="entry name" value="T6A_YeaZ"/>
    <property type="match status" value="1"/>
</dbReference>
<keyword evidence="3" id="KW-0808">Transferase</keyword>
<evidence type="ECO:0000313" key="4">
    <source>
        <dbReference type="Proteomes" id="UP001292216"/>
    </source>
</evidence>
<accession>A0ABU5PF63</accession>
<dbReference type="InterPro" id="IPR043129">
    <property type="entry name" value="ATPase_NBD"/>
</dbReference>
<dbReference type="PANTHER" id="PTHR11735:SF11">
    <property type="entry name" value="TRNA THREONYLCARBAMOYLADENOSINE BIOSYNTHESIS PROTEIN TSAB"/>
    <property type="match status" value="1"/>
</dbReference>
<dbReference type="Pfam" id="PF00814">
    <property type="entry name" value="TsaD"/>
    <property type="match status" value="1"/>
</dbReference>
<dbReference type="EC" id="2.3.1.234" evidence="3"/>
<gene>
    <name evidence="3" type="primary">tsaB</name>
    <name evidence="3" type="ORF">U9M73_00905</name>
</gene>
<dbReference type="SUPFAM" id="SSF53067">
    <property type="entry name" value="Actin-like ATPase domain"/>
    <property type="match status" value="1"/>
</dbReference>
<dbReference type="CDD" id="cd24032">
    <property type="entry name" value="ASKHA_NBD_TsaB"/>
    <property type="match status" value="1"/>
</dbReference>
<dbReference type="InterPro" id="IPR000905">
    <property type="entry name" value="Gcp-like_dom"/>
</dbReference>
<evidence type="ECO:0000313" key="3">
    <source>
        <dbReference type="EMBL" id="MEA3568559.1"/>
    </source>
</evidence>
<sequence>MNEHENIRPSQRLLALDTATSSLAVAVMEGGRVLAERTIHAERNHSAYLVTAIGDCLKAAGLAKQDLDGIAVGVGPGSYTGIRIAVTTAKTLAWSLRLPVYGVSSLAALALGGWASASGQDAALGELAARRGAPAGPARPALAAGGDAGGESAPTAAGSHWIAPLIDARRGQAYSALFAAPAPGGLPERLEPDAIRLMDGWADELKRQLEQLPAEERPARLWFVGETEKHEAAIAPLIAAFGELVQLVPYELEGAWVGIAGVARTVLPADDVHALEPNYTQLAEAEAKRLRLRNA</sequence>
<evidence type="ECO:0000259" key="2">
    <source>
        <dbReference type="Pfam" id="PF00814"/>
    </source>
</evidence>
<feature type="region of interest" description="Disordered" evidence="1">
    <location>
        <begin position="135"/>
        <end position="155"/>
    </location>
</feature>
<protein>
    <submittedName>
        <fullName evidence="3">tRNA (Adenosine(37)-N6)-threonylcarbamoyltransferase complex dimerization subunit type 1 TsaB</fullName>
        <ecNumber evidence="3">2.3.1.234</ecNumber>
    </submittedName>
</protein>
<proteinExistence type="predicted"/>
<comment type="caution">
    <text evidence="3">The sequence shown here is derived from an EMBL/GenBank/DDBJ whole genome shotgun (WGS) entry which is preliminary data.</text>
</comment>
<name>A0ABU5PF63_9BACL</name>
<dbReference type="GO" id="GO:0061711">
    <property type="term" value="F:tRNA N(6)-L-threonylcarbamoyladenine synthase activity"/>
    <property type="evidence" value="ECO:0007669"/>
    <property type="project" value="UniProtKB-EC"/>
</dbReference>
<reference evidence="3 4" key="1">
    <citation type="submission" date="2023-12" db="EMBL/GenBank/DDBJ databases">
        <title>Whole genome sequencing of Paenibacillus phoenicis isolated from the Phoenix Mars Lander spacecraft assembly facility.</title>
        <authorList>
            <person name="Garcia A."/>
            <person name="Venkateswaran K."/>
        </authorList>
    </citation>
    <scope>NUCLEOTIDE SEQUENCE [LARGE SCALE GENOMIC DNA]</scope>
    <source>
        <strain evidence="3 4">3PO2SA</strain>
    </source>
</reference>
<dbReference type="PANTHER" id="PTHR11735">
    <property type="entry name" value="TRNA N6-ADENOSINE THREONYLCARBAMOYLTRANSFERASE"/>
    <property type="match status" value="1"/>
</dbReference>
<feature type="domain" description="Gcp-like" evidence="2">
    <location>
        <begin position="41"/>
        <end position="115"/>
    </location>
</feature>
<keyword evidence="4" id="KW-1185">Reference proteome</keyword>
<evidence type="ECO:0000256" key="1">
    <source>
        <dbReference type="SAM" id="MobiDB-lite"/>
    </source>
</evidence>